<feature type="region of interest" description="Disordered" evidence="1">
    <location>
        <begin position="77"/>
        <end position="147"/>
    </location>
</feature>
<evidence type="ECO:0000313" key="3">
    <source>
        <dbReference type="Proteomes" id="UP000242561"/>
    </source>
</evidence>
<gene>
    <name evidence="2" type="ORF">LPB140_04720</name>
</gene>
<reference evidence="2 3" key="1">
    <citation type="submission" date="2016-11" db="EMBL/GenBank/DDBJ databases">
        <title>Sphingorhabdus sp. LPB0140, isolated from marine environment.</title>
        <authorList>
            <person name="Kim E."/>
            <person name="Yi H."/>
        </authorList>
    </citation>
    <scope>NUCLEOTIDE SEQUENCE [LARGE SCALE GENOMIC DNA]</scope>
    <source>
        <strain evidence="2 3">LPB0140</strain>
    </source>
</reference>
<dbReference type="STRING" id="1913578.LPB140_04720"/>
<keyword evidence="3" id="KW-1185">Reference proteome</keyword>
<evidence type="ECO:0000313" key="2">
    <source>
        <dbReference type="EMBL" id="APG62221.1"/>
    </source>
</evidence>
<proteinExistence type="predicted"/>
<dbReference type="RefSeq" id="WP_072558872.1">
    <property type="nucleotide sequence ID" value="NZ_CP018154.1"/>
</dbReference>
<evidence type="ECO:0000256" key="1">
    <source>
        <dbReference type="SAM" id="MobiDB-lite"/>
    </source>
</evidence>
<dbReference type="EMBL" id="CP018154">
    <property type="protein sequence ID" value="APG62221.1"/>
    <property type="molecule type" value="Genomic_DNA"/>
</dbReference>
<sequence length="147" mass="15857">MRFINISRNLLPIWVIKRPIPTQLLPNYDYQASISENEQDKTPMTKKLHLIALLPLTLAAFSLGGCDKISGIFGSDKEDSAVTETRLDDLDNMDGSISDDMIAADEDVNEGAETIEETPKSGASSAKSDEDDAPDAGPNESAEGEGE</sequence>
<protein>
    <submittedName>
        <fullName evidence="2">Uncharacterized protein</fullName>
    </submittedName>
</protein>
<feature type="compositionally biased region" description="Basic and acidic residues" evidence="1">
    <location>
        <begin position="77"/>
        <end position="89"/>
    </location>
</feature>
<feature type="compositionally biased region" description="Acidic residues" evidence="1">
    <location>
        <begin position="102"/>
        <end position="116"/>
    </location>
</feature>
<dbReference type="AlphaFoldDB" id="A0A1L3JAS4"/>
<dbReference type="Proteomes" id="UP000242561">
    <property type="component" value="Chromosome"/>
</dbReference>
<organism evidence="2 3">
    <name type="scientific">Sphingorhabdus lutea</name>
    <dbReference type="NCBI Taxonomy" id="1913578"/>
    <lineage>
        <taxon>Bacteria</taxon>
        <taxon>Pseudomonadati</taxon>
        <taxon>Pseudomonadota</taxon>
        <taxon>Alphaproteobacteria</taxon>
        <taxon>Sphingomonadales</taxon>
        <taxon>Sphingomonadaceae</taxon>
        <taxon>Sphingorhabdus</taxon>
    </lineage>
</organism>
<name>A0A1L3JAS4_9SPHN</name>
<dbReference type="KEGG" id="sphl:LPB140_04720"/>
<accession>A0A1L3JAS4</accession>